<dbReference type="InterPro" id="IPR051393">
    <property type="entry name" value="ABC_transporter_permease"/>
</dbReference>
<dbReference type="AlphaFoldDB" id="A0A178MGZ2"/>
<comment type="subcellular location">
    <subcellularLocation>
        <location evidence="1 7">Cell membrane</location>
        <topology evidence="1 7">Multi-pass membrane protein</topology>
    </subcellularLocation>
</comment>
<dbReference type="STRING" id="1707952.A6A03_01045"/>
<evidence type="ECO:0000313" key="10">
    <source>
        <dbReference type="Proteomes" id="UP000078287"/>
    </source>
</evidence>
<keyword evidence="5 7" id="KW-1133">Transmembrane helix</keyword>
<dbReference type="RefSeq" id="WP_066784495.1">
    <property type="nucleotide sequence ID" value="NZ_LWQS01000038.1"/>
</dbReference>
<evidence type="ECO:0000256" key="7">
    <source>
        <dbReference type="RuleBase" id="RU363032"/>
    </source>
</evidence>
<dbReference type="Proteomes" id="UP000078287">
    <property type="component" value="Unassembled WGS sequence"/>
</dbReference>
<dbReference type="GO" id="GO:0005886">
    <property type="term" value="C:plasma membrane"/>
    <property type="evidence" value="ECO:0007669"/>
    <property type="project" value="UniProtKB-SubCell"/>
</dbReference>
<feature type="transmembrane region" description="Helical" evidence="7">
    <location>
        <begin position="222"/>
        <end position="242"/>
    </location>
</feature>
<feature type="domain" description="ABC transmembrane type-1" evidence="8">
    <location>
        <begin position="83"/>
        <end position="295"/>
    </location>
</feature>
<evidence type="ECO:0000256" key="6">
    <source>
        <dbReference type="ARBA" id="ARBA00023136"/>
    </source>
</evidence>
<keyword evidence="6 7" id="KW-0472">Membrane</keyword>
<dbReference type="OrthoDB" id="9809173at2"/>
<dbReference type="Gene3D" id="1.10.3720.10">
    <property type="entry name" value="MetI-like"/>
    <property type="match status" value="1"/>
</dbReference>
<dbReference type="PANTHER" id="PTHR30193">
    <property type="entry name" value="ABC TRANSPORTER PERMEASE PROTEIN"/>
    <property type="match status" value="1"/>
</dbReference>
<keyword evidence="2 7" id="KW-0813">Transport</keyword>
<gene>
    <name evidence="9" type="ORF">A6A03_01045</name>
</gene>
<feature type="transmembrane region" description="Helical" evidence="7">
    <location>
        <begin position="21"/>
        <end position="42"/>
    </location>
</feature>
<comment type="similarity">
    <text evidence="7">Belongs to the binding-protein-dependent transport system permease family.</text>
</comment>
<sequence length="306" mass="34904">MATYTPHQERHPNTLRREHREWLLFALFIGPNLLLFSVFTYWPLLYNVYLSMVRWDFLRPTMPFVGLQNYISAFSDPRFWNIIWQTATFTVWSVGLTLVLGLLLALLLNQSLRYRNTARAIVFAPVVMSGAVVAVVWSYIFDPRYGLIDQLLGFIGLDSPNWLVDPFWAMPAVIMVYVWKNMGYAVVIYLAGLQTIPRELYDAARVDGAGAWERFWNVTLPGLSPVAFFLSVTSILTCFQSFDLIRVLTNGGPADVTTTLIFHLYELGFVSYDAGKAGVVAIVLFLIMLALTIVQIRYVERQVTYG</sequence>
<evidence type="ECO:0000256" key="4">
    <source>
        <dbReference type="ARBA" id="ARBA00022692"/>
    </source>
</evidence>
<feature type="transmembrane region" description="Helical" evidence="7">
    <location>
        <begin position="277"/>
        <end position="299"/>
    </location>
</feature>
<dbReference type="InterPro" id="IPR000515">
    <property type="entry name" value="MetI-like"/>
</dbReference>
<feature type="transmembrane region" description="Helical" evidence="7">
    <location>
        <begin position="82"/>
        <end position="108"/>
    </location>
</feature>
<evidence type="ECO:0000313" key="9">
    <source>
        <dbReference type="EMBL" id="OAN47358.1"/>
    </source>
</evidence>
<dbReference type="Pfam" id="PF00528">
    <property type="entry name" value="BPD_transp_1"/>
    <property type="match status" value="1"/>
</dbReference>
<reference evidence="9 10" key="1">
    <citation type="submission" date="2016-04" db="EMBL/GenBank/DDBJ databases">
        <title>Chloroflexus islandicus sp. nov., a thermophilic filamentous anoxygenic phototrophic bacterium from geyser Strokkur (Iceland).</title>
        <authorList>
            <person name="Gaisin V.A."/>
            <person name="Kalashnikov A.M."/>
            <person name="Sukhacheva M.V."/>
            <person name="Grouzdev D.S."/>
            <person name="Ivanov T.M."/>
            <person name="Kuznetsov B."/>
            <person name="Gorlenko V.M."/>
        </authorList>
    </citation>
    <scope>NUCLEOTIDE SEQUENCE [LARGE SCALE GENOMIC DNA]</scope>
    <source>
        <strain evidence="10">isl-2</strain>
    </source>
</reference>
<evidence type="ECO:0000256" key="1">
    <source>
        <dbReference type="ARBA" id="ARBA00004651"/>
    </source>
</evidence>
<accession>A0A178MGZ2</accession>
<protein>
    <submittedName>
        <fullName evidence="9">Glycerol-3-phosphate ABC transporter permease</fullName>
    </submittedName>
</protein>
<dbReference type="CDD" id="cd06261">
    <property type="entry name" value="TM_PBP2"/>
    <property type="match status" value="1"/>
</dbReference>
<organism evidence="9 10">
    <name type="scientific">Chloroflexus islandicus</name>
    <dbReference type="NCBI Taxonomy" id="1707952"/>
    <lineage>
        <taxon>Bacteria</taxon>
        <taxon>Bacillati</taxon>
        <taxon>Chloroflexota</taxon>
        <taxon>Chloroflexia</taxon>
        <taxon>Chloroflexales</taxon>
        <taxon>Chloroflexineae</taxon>
        <taxon>Chloroflexaceae</taxon>
        <taxon>Chloroflexus</taxon>
    </lineage>
</organism>
<proteinExistence type="inferred from homology"/>
<evidence type="ECO:0000256" key="2">
    <source>
        <dbReference type="ARBA" id="ARBA00022448"/>
    </source>
</evidence>
<feature type="transmembrane region" description="Helical" evidence="7">
    <location>
        <begin position="167"/>
        <end position="191"/>
    </location>
</feature>
<feature type="transmembrane region" description="Helical" evidence="7">
    <location>
        <begin position="120"/>
        <end position="140"/>
    </location>
</feature>
<evidence type="ECO:0000256" key="3">
    <source>
        <dbReference type="ARBA" id="ARBA00022475"/>
    </source>
</evidence>
<keyword evidence="3" id="KW-1003">Cell membrane</keyword>
<keyword evidence="4 7" id="KW-0812">Transmembrane</keyword>
<evidence type="ECO:0000256" key="5">
    <source>
        <dbReference type="ARBA" id="ARBA00022989"/>
    </source>
</evidence>
<evidence type="ECO:0000259" key="8">
    <source>
        <dbReference type="PROSITE" id="PS50928"/>
    </source>
</evidence>
<name>A0A178MGZ2_9CHLR</name>
<dbReference type="GO" id="GO:0055085">
    <property type="term" value="P:transmembrane transport"/>
    <property type="evidence" value="ECO:0007669"/>
    <property type="project" value="InterPro"/>
</dbReference>
<dbReference type="PANTHER" id="PTHR30193:SF37">
    <property type="entry name" value="INNER MEMBRANE ABC TRANSPORTER PERMEASE PROTEIN YCJO"/>
    <property type="match status" value="1"/>
</dbReference>
<keyword evidence="10" id="KW-1185">Reference proteome</keyword>
<dbReference type="PROSITE" id="PS50928">
    <property type="entry name" value="ABC_TM1"/>
    <property type="match status" value="1"/>
</dbReference>
<comment type="caution">
    <text evidence="9">The sequence shown here is derived from an EMBL/GenBank/DDBJ whole genome shotgun (WGS) entry which is preliminary data.</text>
</comment>
<dbReference type="EMBL" id="LWQS01000038">
    <property type="protein sequence ID" value="OAN47358.1"/>
    <property type="molecule type" value="Genomic_DNA"/>
</dbReference>
<dbReference type="SUPFAM" id="SSF161098">
    <property type="entry name" value="MetI-like"/>
    <property type="match status" value="1"/>
</dbReference>
<dbReference type="InterPro" id="IPR035906">
    <property type="entry name" value="MetI-like_sf"/>
</dbReference>